<sequence>AVRPPEIRSFGLTEAVEAHRISQSRHFRGKLVFDVR</sequence>
<feature type="non-terminal residue" evidence="1">
    <location>
        <position position="1"/>
    </location>
</feature>
<name>A0A6J4LBY9_9HYPH</name>
<gene>
    <name evidence="1" type="ORF">AVDCRST_MAG90-1369</name>
</gene>
<proteinExistence type="predicted"/>
<organism evidence="1">
    <name type="scientific">uncultured Microvirga sp</name>
    <dbReference type="NCBI Taxonomy" id="412392"/>
    <lineage>
        <taxon>Bacteria</taxon>
        <taxon>Pseudomonadati</taxon>
        <taxon>Pseudomonadota</taxon>
        <taxon>Alphaproteobacteria</taxon>
        <taxon>Hyphomicrobiales</taxon>
        <taxon>Methylobacteriaceae</taxon>
        <taxon>Microvirga</taxon>
        <taxon>environmental samples</taxon>
    </lineage>
</organism>
<accession>A0A6J4LBY9</accession>
<reference evidence="1" key="1">
    <citation type="submission" date="2020-02" db="EMBL/GenBank/DDBJ databases">
        <authorList>
            <person name="Meier V. D."/>
        </authorList>
    </citation>
    <scope>NUCLEOTIDE SEQUENCE</scope>
    <source>
        <strain evidence="1">AVDCRST_MAG90</strain>
    </source>
</reference>
<dbReference type="EMBL" id="CADCUC010000254">
    <property type="protein sequence ID" value="CAA9327673.1"/>
    <property type="molecule type" value="Genomic_DNA"/>
</dbReference>
<evidence type="ECO:0000313" key="1">
    <source>
        <dbReference type="EMBL" id="CAA9327673.1"/>
    </source>
</evidence>
<protein>
    <recommendedName>
        <fullName evidence="2">Alcohol dehydrogenase</fullName>
    </recommendedName>
</protein>
<dbReference type="AlphaFoldDB" id="A0A6J4LBY9"/>
<evidence type="ECO:0008006" key="2">
    <source>
        <dbReference type="Google" id="ProtNLM"/>
    </source>
</evidence>